<dbReference type="GO" id="GO:0008897">
    <property type="term" value="F:holo-[acyl-carrier-protein] synthase activity"/>
    <property type="evidence" value="ECO:0007669"/>
    <property type="project" value="InterPro"/>
</dbReference>
<evidence type="ECO:0000313" key="5">
    <source>
        <dbReference type="Proteomes" id="UP000031774"/>
    </source>
</evidence>
<evidence type="ECO:0000256" key="1">
    <source>
        <dbReference type="ARBA" id="ARBA00010990"/>
    </source>
</evidence>
<dbReference type="PANTHER" id="PTHR12215">
    <property type="entry name" value="PHOSPHOPANTETHEINE TRANSFERASE"/>
    <property type="match status" value="1"/>
</dbReference>
<dbReference type="Pfam" id="PF01648">
    <property type="entry name" value="ACPS"/>
    <property type="match status" value="1"/>
</dbReference>
<evidence type="ECO:0000313" key="4">
    <source>
        <dbReference type="EMBL" id="AJF63670.1"/>
    </source>
</evidence>
<feature type="domain" description="4'-phosphopantetheinyl transferase" evidence="3">
    <location>
        <begin position="143"/>
        <end position="229"/>
    </location>
</feature>
<dbReference type="InterPro" id="IPR050559">
    <property type="entry name" value="P-Pant_transferase_sf"/>
</dbReference>
<dbReference type="GO" id="GO:0005829">
    <property type="term" value="C:cytosol"/>
    <property type="evidence" value="ECO:0007669"/>
    <property type="project" value="TreeGrafter"/>
</dbReference>
<dbReference type="HOGENOM" id="CLU_057011_2_3_11"/>
<dbReference type="RefSeq" id="WP_041127755.1">
    <property type="nucleotide sequence ID" value="NZ_CP010407.1"/>
</dbReference>
<evidence type="ECO:0000259" key="3">
    <source>
        <dbReference type="Pfam" id="PF01648"/>
    </source>
</evidence>
<keyword evidence="2 4" id="KW-0808">Transferase</keyword>
<dbReference type="Gene3D" id="3.90.470.20">
    <property type="entry name" value="4'-phosphopantetheinyl transferase domain"/>
    <property type="match status" value="2"/>
</dbReference>
<comment type="similarity">
    <text evidence="1">Belongs to the P-Pant transferase superfamily. Gsp/Sfp/HetI/AcpT family.</text>
</comment>
<dbReference type="SUPFAM" id="SSF56214">
    <property type="entry name" value="4'-phosphopantetheinyl transferase"/>
    <property type="match status" value="2"/>
</dbReference>
<dbReference type="KEGG" id="svt:SVTN_03505"/>
<name>A0A0B5HNH4_9ACTN</name>
<protein>
    <submittedName>
        <fullName evidence="4">Phosphopantetheinyl transferase</fullName>
    </submittedName>
</protein>
<dbReference type="PANTHER" id="PTHR12215:SF10">
    <property type="entry name" value="L-AMINOADIPATE-SEMIALDEHYDE DEHYDROGENASE-PHOSPHOPANTETHEINYL TRANSFERASE"/>
    <property type="match status" value="1"/>
</dbReference>
<dbReference type="AlphaFoldDB" id="A0A0B5HNH4"/>
<gene>
    <name evidence="4" type="ORF">SVTN_03505</name>
</gene>
<dbReference type="STRING" id="362257.SVTN_03505"/>
<accession>A0A0B5HNH4</accession>
<dbReference type="EMBL" id="CP010407">
    <property type="protein sequence ID" value="AJF63670.1"/>
    <property type="molecule type" value="Genomic_DNA"/>
</dbReference>
<dbReference type="GO" id="GO:0019878">
    <property type="term" value="P:lysine biosynthetic process via aminoadipic acid"/>
    <property type="evidence" value="ECO:0007669"/>
    <property type="project" value="TreeGrafter"/>
</dbReference>
<keyword evidence="5" id="KW-1185">Reference proteome</keyword>
<organism evidence="4 5">
    <name type="scientific">Streptomyces vietnamensis</name>
    <dbReference type="NCBI Taxonomy" id="362257"/>
    <lineage>
        <taxon>Bacteria</taxon>
        <taxon>Bacillati</taxon>
        <taxon>Actinomycetota</taxon>
        <taxon>Actinomycetes</taxon>
        <taxon>Kitasatosporales</taxon>
        <taxon>Streptomycetaceae</taxon>
        <taxon>Streptomyces</taxon>
    </lineage>
</organism>
<dbReference type="InterPro" id="IPR037143">
    <property type="entry name" value="4-PPantetheinyl_Trfase_dom_sf"/>
</dbReference>
<evidence type="ECO:0000256" key="2">
    <source>
        <dbReference type="ARBA" id="ARBA00022679"/>
    </source>
</evidence>
<dbReference type="Proteomes" id="UP000031774">
    <property type="component" value="Chromosome"/>
</dbReference>
<dbReference type="GO" id="GO:0000287">
    <property type="term" value="F:magnesium ion binding"/>
    <property type="evidence" value="ECO:0007669"/>
    <property type="project" value="InterPro"/>
</dbReference>
<proteinExistence type="inferred from homology"/>
<dbReference type="InterPro" id="IPR008278">
    <property type="entry name" value="4-PPantetheinyl_Trfase_dom"/>
</dbReference>
<sequence length="282" mass="30575">MTVPGGAAVGPPLTVPVEVADCSDAAWEQVRQDLRQSGSALLWARLSGLGARVPEGEELRELLGRDWSRYLELAHAEVRRRYAASRILLKCAAGAVLRSAPEQLELAYGPTGRPYLRGCDQVDISLSHTGDLLLVGLTTRGLIGVDAERVDRQMYGGGLGRHVCTPYELITLAQLDEPERNPSLVRLWTLKEAYSKAIGQGMNFRFTEFGFGPDGRPVQVQRPDGTTGTGDEWGFRTFVIDEEYCVSAAVYDAGFGSSADTDITTMLDRDCAEAVVEALGPA</sequence>
<reference evidence="4 5" key="1">
    <citation type="submission" date="2014-12" db="EMBL/GenBank/DDBJ databases">
        <title>Complete genome sequence of Streptomyces vietnamensis strain GIMV4.0001, a genetic manipulable producer of the benzoisochromanequinone antibiotic granaticin.</title>
        <authorList>
            <person name="Deng M.R."/>
            <person name="Guo J."/>
            <person name="Ma L.Y."/>
            <person name="Feng G.D."/>
            <person name="Mo C.Y."/>
            <person name="Zhu H.H."/>
        </authorList>
    </citation>
    <scope>NUCLEOTIDE SEQUENCE [LARGE SCALE GENOMIC DNA]</scope>
    <source>
        <strain evidence="5">GIMV4.0001</strain>
    </source>
</reference>